<comment type="caution">
    <text evidence="2">The sequence shown here is derived from an EMBL/GenBank/DDBJ whole genome shotgun (WGS) entry which is preliminary data.</text>
</comment>
<dbReference type="Pfam" id="PF22790">
    <property type="entry name" value="YkoP"/>
    <property type="match status" value="1"/>
</dbReference>
<dbReference type="Proteomes" id="UP000264541">
    <property type="component" value="Unassembled WGS sequence"/>
</dbReference>
<reference evidence="2 3" key="1">
    <citation type="submission" date="2018-08" db="EMBL/GenBank/DDBJ databases">
        <title>Bacillus chawlae sp. nov., Bacillus glennii sp. nov., and Bacillus saganii sp. nov. Isolated from the Vehicle Assembly Building at Kennedy Space Center where the Viking Spacecraft were Assembled.</title>
        <authorList>
            <person name="Seuylemezian A."/>
            <person name="Vaishampayan P."/>
        </authorList>
    </citation>
    <scope>NUCLEOTIDE SEQUENCE [LARGE SCALE GENOMIC DNA]</scope>
    <source>
        <strain evidence="2 3">V47-23a</strain>
    </source>
</reference>
<sequence>MRGYVLSVWNVLDPLYLKFTRLCCLPDTDETSNIFRVRLTCYKGRDITLSDGTQIKKNDTLVKIHLHNVRLLNELKHISSELKKSKIVYEKVQKSLPGIEAYISSHKYENEIKGIIGITTLNRGCERLGFEVRCIAHPVYKWLKWASFLPIMCLSVSKPSMKKLVKQGAPSYLFMSKEKLIHIYKN</sequence>
<dbReference type="RefSeq" id="WP_117325653.1">
    <property type="nucleotide sequence ID" value="NZ_QVTE01000013.1"/>
</dbReference>
<gene>
    <name evidence="2" type="ORF">D0469_05560</name>
</gene>
<keyword evidence="3" id="KW-1185">Reference proteome</keyword>
<dbReference type="EMBL" id="QVTE01000013">
    <property type="protein sequence ID" value="RFU70678.1"/>
    <property type="molecule type" value="Genomic_DNA"/>
</dbReference>
<dbReference type="InterPro" id="IPR054467">
    <property type="entry name" value="YkoP-like_dom"/>
</dbReference>
<dbReference type="OrthoDB" id="1951946at2"/>
<proteinExistence type="predicted"/>
<feature type="domain" description="YkoP-like" evidence="1">
    <location>
        <begin position="3"/>
        <end position="184"/>
    </location>
</feature>
<evidence type="ECO:0000313" key="3">
    <source>
        <dbReference type="Proteomes" id="UP000264541"/>
    </source>
</evidence>
<protein>
    <recommendedName>
        <fullName evidence="1">YkoP-like domain-containing protein</fullName>
    </recommendedName>
</protein>
<dbReference type="AlphaFoldDB" id="A0A372LR53"/>
<accession>A0A372LR53</accession>
<organism evidence="2 3">
    <name type="scientific">Peribacillus saganii</name>
    <dbReference type="NCBI Taxonomy" id="2303992"/>
    <lineage>
        <taxon>Bacteria</taxon>
        <taxon>Bacillati</taxon>
        <taxon>Bacillota</taxon>
        <taxon>Bacilli</taxon>
        <taxon>Bacillales</taxon>
        <taxon>Bacillaceae</taxon>
        <taxon>Peribacillus</taxon>
    </lineage>
</organism>
<evidence type="ECO:0000313" key="2">
    <source>
        <dbReference type="EMBL" id="RFU70678.1"/>
    </source>
</evidence>
<name>A0A372LR53_9BACI</name>
<evidence type="ECO:0000259" key="1">
    <source>
        <dbReference type="Pfam" id="PF22790"/>
    </source>
</evidence>